<dbReference type="AlphaFoldDB" id="A0A0V0XZ32"/>
<evidence type="ECO:0000313" key="2">
    <source>
        <dbReference type="Proteomes" id="UP000054815"/>
    </source>
</evidence>
<proteinExistence type="predicted"/>
<name>A0A0V0XZ32_TRIPS</name>
<accession>A0A0V0XZ32</accession>
<organism evidence="1 2">
    <name type="scientific">Trichinella pseudospiralis</name>
    <name type="common">Parasitic roundworm</name>
    <dbReference type="NCBI Taxonomy" id="6337"/>
    <lineage>
        <taxon>Eukaryota</taxon>
        <taxon>Metazoa</taxon>
        <taxon>Ecdysozoa</taxon>
        <taxon>Nematoda</taxon>
        <taxon>Enoplea</taxon>
        <taxon>Dorylaimia</taxon>
        <taxon>Trichinellida</taxon>
        <taxon>Trichinellidae</taxon>
        <taxon>Trichinella</taxon>
    </lineage>
</organism>
<sequence>MSFMPINLATAEASVTGIAHQVRQYGVGGGKGWKRNFKRCPKHINIANIWGDYAKVDGMGKGKG</sequence>
<reference evidence="1 2" key="1">
    <citation type="submission" date="2015-01" db="EMBL/GenBank/DDBJ databases">
        <title>Evolution of Trichinella species and genotypes.</title>
        <authorList>
            <person name="Korhonen P.K."/>
            <person name="Edoardo P."/>
            <person name="Giuseppe L.R."/>
            <person name="Gasser R.B."/>
        </authorList>
    </citation>
    <scope>NUCLEOTIDE SEQUENCE [LARGE SCALE GENOMIC DNA]</scope>
    <source>
        <strain evidence="1">ISS141</strain>
    </source>
</reference>
<protein>
    <submittedName>
        <fullName evidence="1">Uncharacterized protein</fullName>
    </submittedName>
</protein>
<dbReference type="Proteomes" id="UP000054815">
    <property type="component" value="Unassembled WGS sequence"/>
</dbReference>
<evidence type="ECO:0000313" key="1">
    <source>
        <dbReference type="EMBL" id="KRX92905.1"/>
    </source>
</evidence>
<comment type="caution">
    <text evidence="1">The sequence shown here is derived from an EMBL/GenBank/DDBJ whole genome shotgun (WGS) entry which is preliminary data.</text>
</comment>
<gene>
    <name evidence="1" type="ORF">T4E_6623</name>
</gene>
<dbReference type="EMBL" id="JYDU01000099">
    <property type="protein sequence ID" value="KRX92905.1"/>
    <property type="molecule type" value="Genomic_DNA"/>
</dbReference>